<gene>
    <name evidence="5" type="ORF">B0T18DRAFT_302926</name>
</gene>
<dbReference type="Pfam" id="PF00505">
    <property type="entry name" value="HMG_box"/>
    <property type="match status" value="1"/>
</dbReference>
<evidence type="ECO:0000256" key="1">
    <source>
        <dbReference type="ARBA" id="ARBA00023125"/>
    </source>
</evidence>
<dbReference type="SMART" id="SM00398">
    <property type="entry name" value="HMG"/>
    <property type="match status" value="1"/>
</dbReference>
<dbReference type="SUPFAM" id="SSF47095">
    <property type="entry name" value="HMG-box"/>
    <property type="match status" value="1"/>
</dbReference>
<feature type="DNA-binding region" description="HMG box" evidence="3">
    <location>
        <begin position="2"/>
        <end position="70"/>
    </location>
</feature>
<dbReference type="GO" id="GO:0000978">
    <property type="term" value="F:RNA polymerase II cis-regulatory region sequence-specific DNA binding"/>
    <property type="evidence" value="ECO:0007669"/>
    <property type="project" value="TreeGrafter"/>
</dbReference>
<dbReference type="CDD" id="cd01389">
    <property type="entry name" value="HMG-box_ROX1-like"/>
    <property type="match status" value="1"/>
</dbReference>
<keyword evidence="1 3" id="KW-0238">DNA-binding</keyword>
<protein>
    <submittedName>
        <fullName evidence="5">High mobility group box domain-containing protein</fullName>
    </submittedName>
</protein>
<dbReference type="PROSITE" id="PS50118">
    <property type="entry name" value="HMG_BOX_2"/>
    <property type="match status" value="1"/>
</dbReference>
<sequence length="81" mass="9732">KTPRPPNAFILYRKDMHGELKKRYPDIHNNEISVLAGSLWKAERPEVRAKYYAKSVELKDQLLRAQPHYRYQPRRSADIRR</sequence>
<dbReference type="PANTHER" id="PTHR45789">
    <property type="entry name" value="FI18025P1"/>
    <property type="match status" value="1"/>
</dbReference>
<keyword evidence="6" id="KW-1185">Reference proteome</keyword>
<dbReference type="GO" id="GO:0005634">
    <property type="term" value="C:nucleus"/>
    <property type="evidence" value="ECO:0007669"/>
    <property type="project" value="UniProtKB-UniRule"/>
</dbReference>
<feature type="non-terminal residue" evidence="5">
    <location>
        <position position="1"/>
    </location>
</feature>
<dbReference type="GO" id="GO:0000981">
    <property type="term" value="F:DNA-binding transcription factor activity, RNA polymerase II-specific"/>
    <property type="evidence" value="ECO:0007669"/>
    <property type="project" value="TreeGrafter"/>
</dbReference>
<accession>A0AA40F9K3</accession>
<dbReference type="InterPro" id="IPR051356">
    <property type="entry name" value="SOX/SOX-like_TF"/>
</dbReference>
<comment type="caution">
    <text evidence="5">The sequence shown here is derived from an EMBL/GenBank/DDBJ whole genome shotgun (WGS) entry which is preliminary data.</text>
</comment>
<dbReference type="InterPro" id="IPR009071">
    <property type="entry name" value="HMG_box_dom"/>
</dbReference>
<feature type="domain" description="HMG box" evidence="4">
    <location>
        <begin position="2"/>
        <end position="70"/>
    </location>
</feature>
<evidence type="ECO:0000256" key="2">
    <source>
        <dbReference type="ARBA" id="ARBA00023242"/>
    </source>
</evidence>
<evidence type="ECO:0000313" key="6">
    <source>
        <dbReference type="Proteomes" id="UP001172155"/>
    </source>
</evidence>
<proteinExistence type="predicted"/>
<reference evidence="5" key="1">
    <citation type="submission" date="2023-06" db="EMBL/GenBank/DDBJ databases">
        <title>Genome-scale phylogeny and comparative genomics of the fungal order Sordariales.</title>
        <authorList>
            <consortium name="Lawrence Berkeley National Laboratory"/>
            <person name="Hensen N."/>
            <person name="Bonometti L."/>
            <person name="Westerberg I."/>
            <person name="Brannstrom I.O."/>
            <person name="Guillou S."/>
            <person name="Cros-Aarteil S."/>
            <person name="Calhoun S."/>
            <person name="Haridas S."/>
            <person name="Kuo A."/>
            <person name="Mondo S."/>
            <person name="Pangilinan J."/>
            <person name="Riley R."/>
            <person name="LaButti K."/>
            <person name="Andreopoulos B."/>
            <person name="Lipzen A."/>
            <person name="Chen C."/>
            <person name="Yanf M."/>
            <person name="Daum C."/>
            <person name="Ng V."/>
            <person name="Clum A."/>
            <person name="Steindorff A."/>
            <person name="Ohm R."/>
            <person name="Martin F."/>
            <person name="Silar P."/>
            <person name="Natvig D."/>
            <person name="Lalanne C."/>
            <person name="Gautier V."/>
            <person name="Ament-velasquez S.L."/>
            <person name="Kruys A."/>
            <person name="Hutchinson M.I."/>
            <person name="Powell A.J."/>
            <person name="Barry K."/>
            <person name="Miller A.N."/>
            <person name="Grigoriev I.V."/>
            <person name="Debuchy R."/>
            <person name="Gladieux P."/>
            <person name="Thoren M.H."/>
            <person name="Johannesson H."/>
        </authorList>
    </citation>
    <scope>NUCLEOTIDE SEQUENCE</scope>
    <source>
        <strain evidence="5">SMH3187-1</strain>
    </source>
</reference>
<dbReference type="PANTHER" id="PTHR45789:SF2">
    <property type="entry name" value="FI18025P1"/>
    <property type="match status" value="1"/>
</dbReference>
<evidence type="ECO:0000313" key="5">
    <source>
        <dbReference type="EMBL" id="KAK0753562.1"/>
    </source>
</evidence>
<dbReference type="InterPro" id="IPR036910">
    <property type="entry name" value="HMG_box_dom_sf"/>
</dbReference>
<dbReference type="Gene3D" id="1.10.30.10">
    <property type="entry name" value="High mobility group box domain"/>
    <property type="match status" value="1"/>
</dbReference>
<evidence type="ECO:0000259" key="4">
    <source>
        <dbReference type="PROSITE" id="PS50118"/>
    </source>
</evidence>
<organism evidence="5 6">
    <name type="scientific">Schizothecium vesticola</name>
    <dbReference type="NCBI Taxonomy" id="314040"/>
    <lineage>
        <taxon>Eukaryota</taxon>
        <taxon>Fungi</taxon>
        <taxon>Dikarya</taxon>
        <taxon>Ascomycota</taxon>
        <taxon>Pezizomycotina</taxon>
        <taxon>Sordariomycetes</taxon>
        <taxon>Sordariomycetidae</taxon>
        <taxon>Sordariales</taxon>
        <taxon>Schizotheciaceae</taxon>
        <taxon>Schizothecium</taxon>
    </lineage>
</organism>
<keyword evidence="2 3" id="KW-0539">Nucleus</keyword>
<dbReference type="AlphaFoldDB" id="A0AA40F9K3"/>
<name>A0AA40F9K3_9PEZI</name>
<dbReference type="EMBL" id="JAUKUD010000001">
    <property type="protein sequence ID" value="KAK0753562.1"/>
    <property type="molecule type" value="Genomic_DNA"/>
</dbReference>
<dbReference type="Proteomes" id="UP001172155">
    <property type="component" value="Unassembled WGS sequence"/>
</dbReference>
<feature type="non-terminal residue" evidence="5">
    <location>
        <position position="81"/>
    </location>
</feature>
<evidence type="ECO:0000256" key="3">
    <source>
        <dbReference type="PROSITE-ProRule" id="PRU00267"/>
    </source>
</evidence>